<proteinExistence type="predicted"/>
<dbReference type="OrthoDB" id="9182507at2"/>
<protein>
    <recommendedName>
        <fullName evidence="3">TFIIS N-terminal domain-containing protein</fullName>
    </recommendedName>
</protein>
<reference evidence="1 2" key="1">
    <citation type="submission" date="2020-08" db="EMBL/GenBank/DDBJ databases">
        <title>Genome sequencing of Purple Non-Sulfur Bacteria from various extreme environments.</title>
        <authorList>
            <person name="Mayer M."/>
        </authorList>
    </citation>
    <scope>NUCLEOTIDE SEQUENCE [LARGE SCALE GENOMIC DNA]</scope>
    <source>
        <strain evidence="1 2">2761</strain>
    </source>
</reference>
<dbReference type="AlphaFoldDB" id="A0A840G8M8"/>
<accession>A0A840G8M8</accession>
<organism evidence="1 2">
    <name type="scientific">Rhodocyclus tenuis</name>
    <name type="common">Rhodospirillum tenue</name>
    <dbReference type="NCBI Taxonomy" id="1066"/>
    <lineage>
        <taxon>Bacteria</taxon>
        <taxon>Pseudomonadati</taxon>
        <taxon>Pseudomonadota</taxon>
        <taxon>Betaproteobacteria</taxon>
        <taxon>Rhodocyclales</taxon>
        <taxon>Rhodocyclaceae</taxon>
        <taxon>Rhodocyclus</taxon>
    </lineage>
</organism>
<comment type="caution">
    <text evidence="1">The sequence shown here is derived from an EMBL/GenBank/DDBJ whole genome shotgun (WGS) entry which is preliminary data.</text>
</comment>
<name>A0A840G8M8_RHOTE</name>
<gene>
    <name evidence="1" type="ORF">GGD90_003093</name>
</gene>
<dbReference type="EMBL" id="JACIGE010000013">
    <property type="protein sequence ID" value="MBB4248693.1"/>
    <property type="molecule type" value="Genomic_DNA"/>
</dbReference>
<sequence>MNTTNASTNDEQVLVRTFYLLSRAATIGVCRGRMRAVIQHLTELRSATGVSAAVREMSEKLLVDWRAAQAEHFAQDAAPAEKACHCLH</sequence>
<dbReference type="RefSeq" id="WP_153117623.1">
    <property type="nucleotide sequence ID" value="NZ_JACIGE010000013.1"/>
</dbReference>
<evidence type="ECO:0000313" key="1">
    <source>
        <dbReference type="EMBL" id="MBB4248693.1"/>
    </source>
</evidence>
<evidence type="ECO:0000313" key="2">
    <source>
        <dbReference type="Proteomes" id="UP000587070"/>
    </source>
</evidence>
<evidence type="ECO:0008006" key="3">
    <source>
        <dbReference type="Google" id="ProtNLM"/>
    </source>
</evidence>
<dbReference type="Proteomes" id="UP000587070">
    <property type="component" value="Unassembled WGS sequence"/>
</dbReference>
<keyword evidence="2" id="KW-1185">Reference proteome</keyword>